<protein>
    <recommendedName>
        <fullName evidence="3">Dihydrodipicolinate reductase N-terminal domain-containing protein</fullName>
    </recommendedName>
</protein>
<dbReference type="AlphaFoldDB" id="A0AAE4U8I9"/>
<proteinExistence type="predicted"/>
<dbReference type="Proteomes" id="UP001185922">
    <property type="component" value="Unassembled WGS sequence"/>
</dbReference>
<evidence type="ECO:0000259" key="3">
    <source>
        <dbReference type="Pfam" id="PF01113"/>
    </source>
</evidence>
<reference evidence="5 6" key="1">
    <citation type="submission" date="2023-10" db="EMBL/GenBank/DDBJ databases">
        <title>Development of a sustainable strategy for remediation of hydrocarbon-contaminated territories based on the waste exchange concept.</title>
        <authorList>
            <person name="Krivoruchko A."/>
        </authorList>
    </citation>
    <scope>NUCLEOTIDE SEQUENCE</scope>
    <source>
        <strain evidence="4 6">IEGM 1266</strain>
        <strain evidence="5">IEGM 1279</strain>
    </source>
</reference>
<dbReference type="Pfam" id="PF01113">
    <property type="entry name" value="DapB_N"/>
    <property type="match status" value="1"/>
</dbReference>
<dbReference type="CDD" id="cd24146">
    <property type="entry name" value="nat-AmDH_N_like"/>
    <property type="match status" value="1"/>
</dbReference>
<dbReference type="InterPro" id="IPR036291">
    <property type="entry name" value="NAD(P)-bd_dom_sf"/>
</dbReference>
<keyword evidence="2" id="KW-0560">Oxidoreductase</keyword>
<keyword evidence="6" id="KW-1185">Reference proteome</keyword>
<dbReference type="GO" id="GO:0008839">
    <property type="term" value="F:4-hydroxy-tetrahydrodipicolinate reductase"/>
    <property type="evidence" value="ECO:0007669"/>
    <property type="project" value="InterPro"/>
</dbReference>
<evidence type="ECO:0000256" key="2">
    <source>
        <dbReference type="ARBA" id="ARBA00023002"/>
    </source>
</evidence>
<sequence length="395" mass="41784">MTLPRPTTAEPGSAPIRPYRIAVWGPGEVGGAVIRAAVADPAFEVVGALVHNPKKDGKDIGELVRTDPIGIAATRDREAFKELDVDCVVLTPAPAAVIKGLDDDVIDLLESGKNVVATAAYHNVSMPNWLSPFRKSPQRMLEACRTGGATLHGTGVHPTFIVERVAMTMAKAMSSVSHVRSVEAVDFSRAGSMWGGLEALGFGADLDSLSAESPVARGGDIYYGDLTGNVAHALYGADSAEVRVETSLRGLPAERDAQVGATTIRKGTAAALHLTHRGYLGDHHFFTNEECWYLASVPTQPARSAPGAELVYRGDDLPFGGFTSPIAYTLVISGEPAEMRAQLEFGIGSGHTNPITTASVRAVLDAVPAVVEAEPGILVDDVGPHYRHDDRVRLP</sequence>
<dbReference type="GeneID" id="77170002"/>
<evidence type="ECO:0000313" key="4">
    <source>
        <dbReference type="EMBL" id="MDV6310218.1"/>
    </source>
</evidence>
<comment type="caution">
    <text evidence="5">The sequence shown here is derived from an EMBL/GenBank/DDBJ whole genome shotgun (WGS) entry which is preliminary data.</text>
</comment>
<keyword evidence="1" id="KW-0521">NADP</keyword>
<evidence type="ECO:0000313" key="6">
    <source>
        <dbReference type="Proteomes" id="UP001185779"/>
    </source>
</evidence>
<dbReference type="EMBL" id="JAWLKI010000051">
    <property type="protein sequence ID" value="MDV6310218.1"/>
    <property type="molecule type" value="Genomic_DNA"/>
</dbReference>
<dbReference type="SUPFAM" id="SSF51735">
    <property type="entry name" value="NAD(P)-binding Rossmann-fold domains"/>
    <property type="match status" value="1"/>
</dbReference>
<accession>A0AAE4U8I9</accession>
<gene>
    <name evidence="4" type="ORF">R3P94_23450</name>
    <name evidence="5" type="ORF">R3Q15_05605</name>
</gene>
<name>A0AAE4U8I9_9ACTN</name>
<evidence type="ECO:0000313" key="5">
    <source>
        <dbReference type="EMBL" id="MDV6311373.1"/>
    </source>
</evidence>
<organism evidence="5 7">
    <name type="scientific">Gordonia amicalis</name>
    <dbReference type="NCBI Taxonomy" id="89053"/>
    <lineage>
        <taxon>Bacteria</taxon>
        <taxon>Bacillati</taxon>
        <taxon>Actinomycetota</taxon>
        <taxon>Actinomycetes</taxon>
        <taxon>Mycobacteriales</taxon>
        <taxon>Gordoniaceae</taxon>
        <taxon>Gordonia</taxon>
    </lineage>
</organism>
<dbReference type="Gene3D" id="3.40.50.720">
    <property type="entry name" value="NAD(P)-binding Rossmann-like Domain"/>
    <property type="match status" value="1"/>
</dbReference>
<evidence type="ECO:0000313" key="7">
    <source>
        <dbReference type="Proteomes" id="UP001185922"/>
    </source>
</evidence>
<dbReference type="RefSeq" id="WP_024499618.1">
    <property type="nucleotide sequence ID" value="NZ_CP091855.1"/>
</dbReference>
<dbReference type="EMBL" id="JAWLKH010000004">
    <property type="protein sequence ID" value="MDV6311373.1"/>
    <property type="molecule type" value="Genomic_DNA"/>
</dbReference>
<evidence type="ECO:0000256" key="1">
    <source>
        <dbReference type="ARBA" id="ARBA00022857"/>
    </source>
</evidence>
<feature type="domain" description="Dihydrodipicolinate reductase N-terminal" evidence="3">
    <location>
        <begin position="20"/>
        <end position="97"/>
    </location>
</feature>
<dbReference type="GO" id="GO:0009089">
    <property type="term" value="P:lysine biosynthetic process via diaminopimelate"/>
    <property type="evidence" value="ECO:0007669"/>
    <property type="project" value="InterPro"/>
</dbReference>
<dbReference type="InterPro" id="IPR000846">
    <property type="entry name" value="DapB_N"/>
</dbReference>
<dbReference type="Proteomes" id="UP001185779">
    <property type="component" value="Unassembled WGS sequence"/>
</dbReference>